<name>A0ABP8JEB9_9ACTN</name>
<proteinExistence type="predicted"/>
<accession>A0ABP8JEB9</accession>
<evidence type="ECO:0000256" key="1">
    <source>
        <dbReference type="SAM" id="MobiDB-lite"/>
    </source>
</evidence>
<keyword evidence="3" id="KW-1185">Reference proteome</keyword>
<protein>
    <submittedName>
        <fullName evidence="2">Uncharacterized protein</fullName>
    </submittedName>
</protein>
<gene>
    <name evidence="2" type="ORF">GCM10023147_16020</name>
</gene>
<sequence length="169" mass="18723">MKQAVHQHDSYPQPRYDAPVTASRPDRTIAPEHYRCAKENFRAYYSLLCGKAPPTRTLVAMREHWTIVARQMAPGTDTTHGHQGIAKMAWRPRDEPSCTPHVWSMAALVAWVRDGNVAVVADGDDELQAHVVAASGRAYLRTFRGSTPTDHLLHLPNIAHGRVSGVRAG</sequence>
<feature type="region of interest" description="Disordered" evidence="1">
    <location>
        <begin position="1"/>
        <end position="23"/>
    </location>
</feature>
<dbReference type="EMBL" id="BAABFR010000018">
    <property type="protein sequence ID" value="GAA4389366.1"/>
    <property type="molecule type" value="Genomic_DNA"/>
</dbReference>
<dbReference type="Proteomes" id="UP001500635">
    <property type="component" value="Unassembled WGS sequence"/>
</dbReference>
<reference evidence="3" key="1">
    <citation type="journal article" date="2019" name="Int. J. Syst. Evol. Microbiol.">
        <title>The Global Catalogue of Microorganisms (GCM) 10K type strain sequencing project: providing services to taxonomists for standard genome sequencing and annotation.</title>
        <authorList>
            <consortium name="The Broad Institute Genomics Platform"/>
            <consortium name="The Broad Institute Genome Sequencing Center for Infectious Disease"/>
            <person name="Wu L."/>
            <person name="Ma J."/>
        </authorList>
    </citation>
    <scope>NUCLEOTIDE SEQUENCE [LARGE SCALE GENOMIC DNA]</scope>
    <source>
        <strain evidence="3">JCM 17688</strain>
    </source>
</reference>
<organism evidence="2 3">
    <name type="scientific">Tsukamurella soli</name>
    <dbReference type="NCBI Taxonomy" id="644556"/>
    <lineage>
        <taxon>Bacteria</taxon>
        <taxon>Bacillati</taxon>
        <taxon>Actinomycetota</taxon>
        <taxon>Actinomycetes</taxon>
        <taxon>Mycobacteriales</taxon>
        <taxon>Tsukamurellaceae</taxon>
        <taxon>Tsukamurella</taxon>
    </lineage>
</organism>
<comment type="caution">
    <text evidence="2">The sequence shown here is derived from an EMBL/GenBank/DDBJ whole genome shotgun (WGS) entry which is preliminary data.</text>
</comment>
<evidence type="ECO:0000313" key="3">
    <source>
        <dbReference type="Proteomes" id="UP001500635"/>
    </source>
</evidence>
<evidence type="ECO:0000313" key="2">
    <source>
        <dbReference type="EMBL" id="GAA4389366.1"/>
    </source>
</evidence>